<keyword evidence="4" id="KW-1003">Cell membrane</keyword>
<reference evidence="9 10" key="1">
    <citation type="submission" date="2021-02" db="EMBL/GenBank/DDBJ databases">
        <title>A novel species of genus Amphritea isolated from a fishpond in China.</title>
        <authorList>
            <person name="Lu H."/>
        </authorList>
    </citation>
    <scope>NUCLEOTIDE SEQUENCE [LARGE SCALE GENOMIC DNA]</scope>
    <source>
        <strain evidence="9 10">RP18W</strain>
    </source>
</reference>
<evidence type="ECO:0000256" key="8">
    <source>
        <dbReference type="SAM" id="Phobius"/>
    </source>
</evidence>
<dbReference type="EMBL" id="JAFFZP010000014">
    <property type="protein sequence ID" value="MBN0987852.1"/>
    <property type="molecule type" value="Genomic_DNA"/>
</dbReference>
<keyword evidence="7 8" id="KW-0472">Membrane</keyword>
<feature type="transmembrane region" description="Helical" evidence="8">
    <location>
        <begin position="69"/>
        <end position="94"/>
    </location>
</feature>
<feature type="transmembrane region" description="Helical" evidence="8">
    <location>
        <begin position="15"/>
        <end position="36"/>
    </location>
</feature>
<accession>A0ABS2W8M4</accession>
<dbReference type="InterPro" id="IPR011606">
    <property type="entry name" value="Brnchd-chn_aa_trnsp_permease"/>
</dbReference>
<feature type="transmembrane region" description="Helical" evidence="8">
    <location>
        <begin position="131"/>
        <end position="155"/>
    </location>
</feature>
<gene>
    <name evidence="9" type="ORF">JW498_10785</name>
</gene>
<dbReference type="RefSeq" id="WP_205213613.1">
    <property type="nucleotide sequence ID" value="NZ_JAFFZP010000014.1"/>
</dbReference>
<dbReference type="Pfam" id="PF03591">
    <property type="entry name" value="AzlC"/>
    <property type="match status" value="1"/>
</dbReference>
<keyword evidence="6 8" id="KW-1133">Transmembrane helix</keyword>
<evidence type="ECO:0000256" key="6">
    <source>
        <dbReference type="ARBA" id="ARBA00022989"/>
    </source>
</evidence>
<keyword evidence="5 8" id="KW-0812">Transmembrane</keyword>
<comment type="caution">
    <text evidence="9">The sequence shown here is derived from an EMBL/GenBank/DDBJ whole genome shotgun (WGS) entry which is preliminary data.</text>
</comment>
<dbReference type="PANTHER" id="PTHR34979:SF1">
    <property type="entry name" value="INNER MEMBRANE PROTEIN YGAZ"/>
    <property type="match status" value="1"/>
</dbReference>
<protein>
    <submittedName>
        <fullName evidence="9">AzlC family ABC transporter permease</fullName>
    </submittedName>
</protein>
<evidence type="ECO:0000313" key="9">
    <source>
        <dbReference type="EMBL" id="MBN0987852.1"/>
    </source>
</evidence>
<name>A0ABS2W8M4_9GAMM</name>
<comment type="subcellular location">
    <subcellularLocation>
        <location evidence="1">Cell membrane</location>
        <topology evidence="1">Multi-pass membrane protein</topology>
    </subcellularLocation>
</comment>
<organism evidence="9 10">
    <name type="scientific">Amphritea pacifica</name>
    <dbReference type="NCBI Taxonomy" id="2811233"/>
    <lineage>
        <taxon>Bacteria</taxon>
        <taxon>Pseudomonadati</taxon>
        <taxon>Pseudomonadota</taxon>
        <taxon>Gammaproteobacteria</taxon>
        <taxon>Oceanospirillales</taxon>
        <taxon>Oceanospirillaceae</taxon>
        <taxon>Amphritea</taxon>
    </lineage>
</organism>
<feature type="transmembrane region" description="Helical" evidence="8">
    <location>
        <begin position="209"/>
        <end position="227"/>
    </location>
</feature>
<keyword evidence="3" id="KW-0813">Transport</keyword>
<evidence type="ECO:0000256" key="1">
    <source>
        <dbReference type="ARBA" id="ARBA00004651"/>
    </source>
</evidence>
<dbReference type="PANTHER" id="PTHR34979">
    <property type="entry name" value="INNER MEMBRANE PROTEIN YGAZ"/>
    <property type="match status" value="1"/>
</dbReference>
<keyword evidence="10" id="KW-1185">Reference proteome</keyword>
<evidence type="ECO:0000256" key="3">
    <source>
        <dbReference type="ARBA" id="ARBA00022448"/>
    </source>
</evidence>
<comment type="similarity">
    <text evidence="2">Belongs to the AzlC family.</text>
</comment>
<proteinExistence type="inferred from homology"/>
<evidence type="ECO:0000313" key="10">
    <source>
        <dbReference type="Proteomes" id="UP000760472"/>
    </source>
</evidence>
<evidence type="ECO:0000256" key="5">
    <source>
        <dbReference type="ARBA" id="ARBA00022692"/>
    </source>
</evidence>
<feature type="transmembrane region" description="Helical" evidence="8">
    <location>
        <begin position="43"/>
        <end position="63"/>
    </location>
</feature>
<sequence length="235" mass="25229">MKDYRQQFWLGARDLLPLISGAAPFGMIVGATGVSLGMSPEMVMGMTALFFAGSAQLAAYALIQDNAPFIIILATAMVINLRFAIYSATFAPLLGPLPKRYRFTLAYMLSDQTYGLCSMPAQMQKTAAERVWYLAGVTLTLYLTWMISVIFGIALGAGIPPSWSLEFTIPLAFLAMLVTTITSRLLLMVAVISGSCAVLFQLLPFNTGFIVAVAAGVGGGVLLPGLLKMRRASHE</sequence>
<dbReference type="Proteomes" id="UP000760472">
    <property type="component" value="Unassembled WGS sequence"/>
</dbReference>
<evidence type="ECO:0000256" key="7">
    <source>
        <dbReference type="ARBA" id="ARBA00023136"/>
    </source>
</evidence>
<evidence type="ECO:0000256" key="2">
    <source>
        <dbReference type="ARBA" id="ARBA00010735"/>
    </source>
</evidence>
<evidence type="ECO:0000256" key="4">
    <source>
        <dbReference type="ARBA" id="ARBA00022475"/>
    </source>
</evidence>